<accession>A0A976G3Z7</accession>
<dbReference type="AlphaFoldDB" id="A0A976G3Z7"/>
<organism evidence="1 2">
    <name type="scientific">Cupriavidus taiwanensis</name>
    <dbReference type="NCBI Taxonomy" id="164546"/>
    <lineage>
        <taxon>Bacteria</taxon>
        <taxon>Pseudomonadati</taxon>
        <taxon>Pseudomonadota</taxon>
        <taxon>Betaproteobacteria</taxon>
        <taxon>Burkholderiales</taxon>
        <taxon>Burkholderiaceae</taxon>
        <taxon>Cupriavidus</taxon>
    </lineage>
</organism>
<evidence type="ECO:0000313" key="2">
    <source>
        <dbReference type="Proteomes" id="UP000256952"/>
    </source>
</evidence>
<comment type="caution">
    <text evidence="1">The sequence shown here is derived from an EMBL/GenBank/DDBJ whole genome shotgun (WGS) entry which is preliminary data.</text>
</comment>
<gene>
    <name evidence="1" type="ORF">CBM2613_B120108</name>
</gene>
<protein>
    <submittedName>
        <fullName evidence="1">Uncharacterized protein</fullName>
    </submittedName>
</protein>
<dbReference type="EMBL" id="OFTH01000037">
    <property type="protein sequence ID" value="SOZ68802.1"/>
    <property type="molecule type" value="Genomic_DNA"/>
</dbReference>
<evidence type="ECO:0000313" key="1">
    <source>
        <dbReference type="EMBL" id="SOZ68802.1"/>
    </source>
</evidence>
<proteinExistence type="predicted"/>
<dbReference type="RefSeq" id="WP_116332293.1">
    <property type="nucleotide sequence ID" value="NZ_LT992560.1"/>
</dbReference>
<dbReference type="Proteomes" id="UP000256952">
    <property type="component" value="Chromosome CBM2613_b"/>
</dbReference>
<name>A0A976G3Z7_9BURK</name>
<reference evidence="1 2" key="1">
    <citation type="submission" date="2018-01" db="EMBL/GenBank/DDBJ databases">
        <authorList>
            <person name="Clerissi C."/>
        </authorList>
    </citation>
    <scope>NUCLEOTIDE SEQUENCE [LARGE SCALE GENOMIC DNA]</scope>
    <source>
        <strain evidence="1">Cupriavidus taiwanensis STM 8556</strain>
    </source>
</reference>
<sequence>MPAQFVVFDLATPPEALERFLRWHASPLRNLALIEYADPDRCRAGVRSWYREMSAVFPALLAVQAPGAEEAACTRELGASYALDTWAVGVTLPASVAVLAQQHAIALTKSLGLALMRLGGPQPRVWWPEVAILSRDTGNLPLTR</sequence>